<sequence>MLTQKDFDEIERLIKNTVREEIKHLPTKDEFYAKMDELMGEVQTMREEQTLIAGTLSEHTDKLENHKTRITKLEEIPSL</sequence>
<dbReference type="Proteomes" id="UP000229816">
    <property type="component" value="Unassembled WGS sequence"/>
</dbReference>
<dbReference type="AlphaFoldDB" id="A0A2M8ETA9"/>
<gene>
    <name evidence="2" type="ORF">CO054_00555</name>
</gene>
<feature type="coiled-coil region" evidence="1">
    <location>
        <begin position="28"/>
        <end position="76"/>
    </location>
</feature>
<comment type="caution">
    <text evidence="2">The sequence shown here is derived from an EMBL/GenBank/DDBJ whole genome shotgun (WGS) entry which is preliminary data.</text>
</comment>
<keyword evidence="1" id="KW-0175">Coiled coil</keyword>
<name>A0A2M8ETA9_9BACT</name>
<organism evidence="2 3">
    <name type="scientific">Candidatus Shapirobacteria bacterium CG_4_9_14_0_2_um_filter_39_11</name>
    <dbReference type="NCBI Taxonomy" id="1974478"/>
    <lineage>
        <taxon>Bacteria</taxon>
        <taxon>Candidatus Shapironibacteriota</taxon>
    </lineage>
</organism>
<evidence type="ECO:0000256" key="1">
    <source>
        <dbReference type="SAM" id="Coils"/>
    </source>
</evidence>
<proteinExistence type="predicted"/>
<accession>A0A2M8ETA9</accession>
<reference evidence="3" key="1">
    <citation type="submission" date="2017-09" db="EMBL/GenBank/DDBJ databases">
        <title>Depth-based differentiation of microbial function through sediment-hosted aquifers and enrichment of novel symbionts in the deep terrestrial subsurface.</title>
        <authorList>
            <person name="Probst A.J."/>
            <person name="Ladd B."/>
            <person name="Jarett J.K."/>
            <person name="Geller-Mcgrath D.E."/>
            <person name="Sieber C.M.K."/>
            <person name="Emerson J.B."/>
            <person name="Anantharaman K."/>
            <person name="Thomas B.C."/>
            <person name="Malmstrom R."/>
            <person name="Stieglmeier M."/>
            <person name="Klingl A."/>
            <person name="Woyke T."/>
            <person name="Ryan C.M."/>
            <person name="Banfield J.F."/>
        </authorList>
    </citation>
    <scope>NUCLEOTIDE SEQUENCE [LARGE SCALE GENOMIC DNA]</scope>
</reference>
<dbReference type="EMBL" id="PFSF01000014">
    <property type="protein sequence ID" value="PJC28348.1"/>
    <property type="molecule type" value="Genomic_DNA"/>
</dbReference>
<evidence type="ECO:0000313" key="3">
    <source>
        <dbReference type="Proteomes" id="UP000229816"/>
    </source>
</evidence>
<evidence type="ECO:0000313" key="2">
    <source>
        <dbReference type="EMBL" id="PJC28348.1"/>
    </source>
</evidence>
<protein>
    <submittedName>
        <fullName evidence="2">Uncharacterized protein</fullName>
    </submittedName>
</protein>